<feature type="transmembrane region" description="Helical" evidence="6">
    <location>
        <begin position="368"/>
        <end position="390"/>
    </location>
</feature>
<keyword evidence="5 6" id="KW-0472">Membrane</keyword>
<feature type="transmembrane region" description="Helical" evidence="6">
    <location>
        <begin position="206"/>
        <end position="225"/>
    </location>
</feature>
<sequence>MDSGRESKAMSRKSGLSSSTKLVGLTAFVATFIDGSLYGVLVPILPYSLVERLDVAPEDGRQDLPTSLTPEEIVHDADEDETVQFWLSSMLVAFGLANAISSPFIGWTCASICTMRTMYLIAQSTALLATLLMCFGGSIWILIVARCLQGVTACAIYVSSIGMIHEMVPSGLRGAWIGFALSGLSASLVGSPFLGGLLYDHGGYNVVFYAISGLIGVAIGLRLSIADAPLRNTAPSSDISEESPLLPATTVQSSGAGSGIGLELRRMRLVLASRRLRAALLGGFIHTTAITGFDAVLPLMVQRTFSWGSTLAGTAFLVLALPSLLSTFAGLLSSKFGARNTAACGFFLTICGIWPMALIRHNQTVDHILLYILLATTGLGLTLVLAPLATDVSDVADELRGTHPDLFDRGAFARTYSTFNIGISLATALGPALLGSLYHVSTWAVTVTVLTAICAVAGIVVFSFTGGRDQQDEDTE</sequence>
<dbReference type="OrthoDB" id="5086884at2759"/>
<protein>
    <submittedName>
        <fullName evidence="8">Putative MFS-type transporter</fullName>
    </submittedName>
</protein>
<dbReference type="Proteomes" id="UP001302367">
    <property type="component" value="Chromosome 1"/>
</dbReference>
<evidence type="ECO:0000313" key="8">
    <source>
        <dbReference type="EMBL" id="PIB01975.1"/>
    </source>
</evidence>
<gene>
    <name evidence="8" type="ORF">CB0940_00001</name>
    <name evidence="9" type="ORF">RHO25_000001</name>
</gene>
<feature type="transmembrane region" description="Helical" evidence="6">
    <location>
        <begin position="411"/>
        <end position="434"/>
    </location>
</feature>
<feature type="transmembrane region" description="Helical" evidence="6">
    <location>
        <begin position="21"/>
        <end position="45"/>
    </location>
</feature>
<feature type="transmembrane region" description="Helical" evidence="6">
    <location>
        <begin position="344"/>
        <end position="362"/>
    </location>
</feature>
<feature type="transmembrane region" description="Helical" evidence="6">
    <location>
        <begin position="307"/>
        <end position="332"/>
    </location>
</feature>
<evidence type="ECO:0000256" key="5">
    <source>
        <dbReference type="ARBA" id="ARBA00023136"/>
    </source>
</evidence>
<name>A0A2G5IB05_CERBT</name>
<reference evidence="9 11" key="2">
    <citation type="submission" date="2023-09" db="EMBL/GenBank/DDBJ databases">
        <title>Complete-Gapless Cercospora beticola genome.</title>
        <authorList>
            <person name="Wyatt N.A."/>
            <person name="Spanner R.E."/>
            <person name="Bolton M.D."/>
        </authorList>
    </citation>
    <scope>NUCLEOTIDE SEQUENCE [LARGE SCALE GENOMIC DNA]</scope>
    <source>
        <strain evidence="9">Cb09-40</strain>
    </source>
</reference>
<proteinExistence type="predicted"/>
<dbReference type="InterPro" id="IPR020846">
    <property type="entry name" value="MFS_dom"/>
</dbReference>
<dbReference type="PANTHER" id="PTHR23506">
    <property type="entry name" value="GH10249P"/>
    <property type="match status" value="1"/>
</dbReference>
<dbReference type="EMBL" id="LKMD01000100">
    <property type="protein sequence ID" value="PIB01975.1"/>
    <property type="molecule type" value="Genomic_DNA"/>
</dbReference>
<dbReference type="SUPFAM" id="SSF103473">
    <property type="entry name" value="MFS general substrate transporter"/>
    <property type="match status" value="1"/>
</dbReference>
<dbReference type="PROSITE" id="PS50850">
    <property type="entry name" value="MFS"/>
    <property type="match status" value="1"/>
</dbReference>
<reference evidence="8 10" key="1">
    <citation type="submission" date="2015-10" db="EMBL/GenBank/DDBJ databases">
        <title>The cercosporin biosynthetic gene cluster was horizontally transferred to several fungal lineages and shown to be expanded in Cercospora beticola based on microsynteny with recipient genomes.</title>
        <authorList>
            <person name="De Jonge R."/>
            <person name="Ebert M.K."/>
            <person name="Suttle J.C."/>
            <person name="Jurick Ii W.M."/>
            <person name="Secor G.A."/>
            <person name="Thomma B.P."/>
            <person name="Van De Peer Y."/>
            <person name="Bolton M.D."/>
        </authorList>
    </citation>
    <scope>NUCLEOTIDE SEQUENCE [LARGE SCALE GENOMIC DNA]</scope>
    <source>
        <strain evidence="8 10">09-40</strain>
    </source>
</reference>
<dbReference type="InterPro" id="IPR011701">
    <property type="entry name" value="MFS"/>
</dbReference>
<keyword evidence="2" id="KW-0813">Transport</keyword>
<evidence type="ECO:0000313" key="11">
    <source>
        <dbReference type="Proteomes" id="UP001302367"/>
    </source>
</evidence>
<dbReference type="Gene3D" id="1.20.1250.20">
    <property type="entry name" value="MFS general substrate transporter like domains"/>
    <property type="match status" value="1"/>
</dbReference>
<organism evidence="8 10">
    <name type="scientific">Cercospora beticola</name>
    <name type="common">Sugarbeet leaf spot fungus</name>
    <dbReference type="NCBI Taxonomy" id="122368"/>
    <lineage>
        <taxon>Eukaryota</taxon>
        <taxon>Fungi</taxon>
        <taxon>Dikarya</taxon>
        <taxon>Ascomycota</taxon>
        <taxon>Pezizomycotina</taxon>
        <taxon>Dothideomycetes</taxon>
        <taxon>Dothideomycetidae</taxon>
        <taxon>Mycosphaerellales</taxon>
        <taxon>Mycosphaerellaceae</taxon>
        <taxon>Cercospora</taxon>
    </lineage>
</organism>
<feature type="transmembrane region" description="Helical" evidence="6">
    <location>
        <begin position="440"/>
        <end position="462"/>
    </location>
</feature>
<dbReference type="PANTHER" id="PTHR23506:SF23">
    <property type="entry name" value="GH10249P"/>
    <property type="match status" value="1"/>
</dbReference>
<evidence type="ECO:0000313" key="9">
    <source>
        <dbReference type="EMBL" id="WPA95402.1"/>
    </source>
</evidence>
<feature type="transmembrane region" description="Helical" evidence="6">
    <location>
        <begin position="149"/>
        <end position="168"/>
    </location>
</feature>
<keyword evidence="3 6" id="KW-0812">Transmembrane</keyword>
<dbReference type="EMBL" id="CP134184">
    <property type="protein sequence ID" value="WPA95402.1"/>
    <property type="molecule type" value="Genomic_DNA"/>
</dbReference>
<dbReference type="GO" id="GO:0016020">
    <property type="term" value="C:membrane"/>
    <property type="evidence" value="ECO:0007669"/>
    <property type="project" value="UniProtKB-SubCell"/>
</dbReference>
<dbReference type="InterPro" id="IPR050930">
    <property type="entry name" value="MFS_Vesicular_Transporter"/>
</dbReference>
<dbReference type="InterPro" id="IPR036259">
    <property type="entry name" value="MFS_trans_sf"/>
</dbReference>
<evidence type="ECO:0000256" key="2">
    <source>
        <dbReference type="ARBA" id="ARBA00022448"/>
    </source>
</evidence>
<feature type="transmembrane region" description="Helical" evidence="6">
    <location>
        <begin position="175"/>
        <end position="194"/>
    </location>
</feature>
<feature type="domain" description="Major facilitator superfamily (MFS) profile" evidence="7">
    <location>
        <begin position="23"/>
        <end position="469"/>
    </location>
</feature>
<evidence type="ECO:0000259" key="7">
    <source>
        <dbReference type="PROSITE" id="PS50850"/>
    </source>
</evidence>
<dbReference type="CDD" id="cd17325">
    <property type="entry name" value="MFS_MdtG_SLC18_like"/>
    <property type="match status" value="1"/>
</dbReference>
<accession>A0A2G5IB05</accession>
<dbReference type="GO" id="GO:0022857">
    <property type="term" value="F:transmembrane transporter activity"/>
    <property type="evidence" value="ECO:0007669"/>
    <property type="project" value="InterPro"/>
</dbReference>
<feature type="transmembrane region" description="Helical" evidence="6">
    <location>
        <begin position="119"/>
        <end position="143"/>
    </location>
</feature>
<dbReference type="Proteomes" id="UP000230605">
    <property type="component" value="Chromosome 1"/>
</dbReference>
<evidence type="ECO:0000256" key="4">
    <source>
        <dbReference type="ARBA" id="ARBA00022989"/>
    </source>
</evidence>
<evidence type="ECO:0000256" key="6">
    <source>
        <dbReference type="SAM" id="Phobius"/>
    </source>
</evidence>
<evidence type="ECO:0000313" key="10">
    <source>
        <dbReference type="Proteomes" id="UP000230605"/>
    </source>
</evidence>
<keyword evidence="11" id="KW-1185">Reference proteome</keyword>
<dbReference type="AlphaFoldDB" id="A0A2G5IB05"/>
<feature type="transmembrane region" description="Helical" evidence="6">
    <location>
        <begin position="276"/>
        <end position="301"/>
    </location>
</feature>
<feature type="transmembrane region" description="Helical" evidence="6">
    <location>
        <begin position="85"/>
        <end position="107"/>
    </location>
</feature>
<evidence type="ECO:0000256" key="3">
    <source>
        <dbReference type="ARBA" id="ARBA00022692"/>
    </source>
</evidence>
<keyword evidence="4 6" id="KW-1133">Transmembrane helix</keyword>
<evidence type="ECO:0000256" key="1">
    <source>
        <dbReference type="ARBA" id="ARBA00004141"/>
    </source>
</evidence>
<dbReference type="Pfam" id="PF07690">
    <property type="entry name" value="MFS_1"/>
    <property type="match status" value="1"/>
</dbReference>
<comment type="subcellular location">
    <subcellularLocation>
        <location evidence="1">Membrane</location>
        <topology evidence="1">Multi-pass membrane protein</topology>
    </subcellularLocation>
</comment>